<organism evidence="2 3">
    <name type="scientific">Alginatibacterium sediminis</name>
    <dbReference type="NCBI Taxonomy" id="2164068"/>
    <lineage>
        <taxon>Bacteria</taxon>
        <taxon>Pseudomonadati</taxon>
        <taxon>Pseudomonadota</taxon>
        <taxon>Gammaproteobacteria</taxon>
        <taxon>Alteromonadales</taxon>
        <taxon>Alteromonadaceae</taxon>
        <taxon>Alginatibacterium</taxon>
    </lineage>
</organism>
<evidence type="ECO:0000313" key="3">
    <source>
        <dbReference type="Proteomes" id="UP000286482"/>
    </source>
</evidence>
<accession>A0A420ECN5</accession>
<protein>
    <submittedName>
        <fullName evidence="2">Type IV pilus modification protein PilV</fullName>
    </submittedName>
</protein>
<evidence type="ECO:0000256" key="1">
    <source>
        <dbReference type="SAM" id="Phobius"/>
    </source>
</evidence>
<dbReference type="NCBIfam" id="TIGR02523">
    <property type="entry name" value="type_IV_pilV"/>
    <property type="match status" value="1"/>
</dbReference>
<reference evidence="2 3" key="1">
    <citation type="submission" date="2018-09" db="EMBL/GenBank/DDBJ databases">
        <authorList>
            <person name="Wang Z."/>
        </authorList>
    </citation>
    <scope>NUCLEOTIDE SEQUENCE [LARGE SCALE GENOMIC DNA]</scope>
    <source>
        <strain evidence="2 3">ALS 81</strain>
    </source>
</reference>
<keyword evidence="1" id="KW-0812">Transmembrane</keyword>
<dbReference type="AlphaFoldDB" id="A0A420ECN5"/>
<keyword evidence="1" id="KW-1133">Transmembrane helix</keyword>
<gene>
    <name evidence="2" type="primary">pilV</name>
    <name evidence="2" type="ORF">DBZ36_08380</name>
</gene>
<dbReference type="RefSeq" id="WP_120354502.1">
    <property type="nucleotide sequence ID" value="NZ_RAQO01000005.1"/>
</dbReference>
<keyword evidence="3" id="KW-1185">Reference proteome</keyword>
<name>A0A420ECN5_9ALTE</name>
<dbReference type="NCBIfam" id="TIGR02532">
    <property type="entry name" value="IV_pilin_GFxxxE"/>
    <property type="match status" value="1"/>
</dbReference>
<evidence type="ECO:0000313" key="2">
    <source>
        <dbReference type="EMBL" id="RKF18423.1"/>
    </source>
</evidence>
<feature type="transmembrane region" description="Helical" evidence="1">
    <location>
        <begin position="20"/>
        <end position="42"/>
    </location>
</feature>
<comment type="caution">
    <text evidence="2">The sequence shown here is derived from an EMBL/GenBank/DDBJ whole genome shotgun (WGS) entry which is preliminary data.</text>
</comment>
<dbReference type="InterPro" id="IPR013362">
    <property type="entry name" value="Pilus_4_PilV"/>
</dbReference>
<sequence length="144" mass="15559">MSLDKAKFNSKQQGYTLLEVLISMVILAIGLLGMAAMMLNSIKSNQGALHRSEATLYAYEVLDLMRANRTAAEAGDYNIAIGASSARSTIAEIDLDNWKDSLSQLPLGDGSISQSGGIATITVQWDESRMQGGAIQNFVYMAEY</sequence>
<proteinExistence type="predicted"/>
<dbReference type="Proteomes" id="UP000286482">
    <property type="component" value="Unassembled WGS sequence"/>
</dbReference>
<dbReference type="EMBL" id="RAQO01000005">
    <property type="protein sequence ID" value="RKF18423.1"/>
    <property type="molecule type" value="Genomic_DNA"/>
</dbReference>
<dbReference type="Pfam" id="PF07963">
    <property type="entry name" value="N_methyl"/>
    <property type="match status" value="1"/>
</dbReference>
<keyword evidence="1" id="KW-0472">Membrane</keyword>
<dbReference type="OrthoDB" id="6214727at2"/>
<dbReference type="InterPro" id="IPR012902">
    <property type="entry name" value="N_methyl_site"/>
</dbReference>